<reference evidence="1 2" key="1">
    <citation type="journal article" date="2015" name="Nature">
        <title>rRNA introns, odd ribosomes, and small enigmatic genomes across a large radiation of phyla.</title>
        <authorList>
            <person name="Brown C.T."/>
            <person name="Hug L.A."/>
            <person name="Thomas B.C."/>
            <person name="Sharon I."/>
            <person name="Castelle C.J."/>
            <person name="Singh A."/>
            <person name="Wilkins M.J."/>
            <person name="Williams K.H."/>
            <person name="Banfield J.F."/>
        </authorList>
    </citation>
    <scope>NUCLEOTIDE SEQUENCE [LARGE SCALE GENOMIC DNA]</scope>
</reference>
<evidence type="ECO:0000313" key="1">
    <source>
        <dbReference type="EMBL" id="KKR50308.1"/>
    </source>
</evidence>
<gene>
    <name evidence="1" type="ORF">UT84_C0012G0011</name>
</gene>
<evidence type="ECO:0000313" key="2">
    <source>
        <dbReference type="Proteomes" id="UP000034531"/>
    </source>
</evidence>
<dbReference type="Proteomes" id="UP000034531">
    <property type="component" value="Unassembled WGS sequence"/>
</dbReference>
<name>A0A0G0RD26_9BACT</name>
<comment type="caution">
    <text evidence="1">The sequence shown here is derived from an EMBL/GenBank/DDBJ whole genome shotgun (WGS) entry which is preliminary data.</text>
</comment>
<protein>
    <submittedName>
        <fullName evidence="1">Uncharacterized protein</fullName>
    </submittedName>
</protein>
<accession>A0A0G0RD26</accession>
<organism evidence="1 2">
    <name type="scientific">Candidatus Curtissbacteria bacterium GW2011_GWA1_40_16</name>
    <dbReference type="NCBI Taxonomy" id="1618405"/>
    <lineage>
        <taxon>Bacteria</taxon>
        <taxon>Candidatus Curtissiibacteriota</taxon>
    </lineage>
</organism>
<sequence>MTHGLPFKITPQIKRYVEELTLSDEFDSGGSKNLVDTFGVGERLSREALANLEAFLRFLDDSNVARPDEFPKIVESKKNSEITFRIQPKVLKIKVLDVEALRDFDGLLSKENNDKAIDMGLGWSSFTRSITYSGVKPYTFHAEKDGNKSSRQKLFEILYKNQRHIISGKTKAPGIQLEARFVATSIGYTQDTKTDRYNERGIKKTKDTARYLGKALKRFPLKISVDDGLLMTVTE</sequence>
<dbReference type="EMBL" id="LBYI01000012">
    <property type="protein sequence ID" value="KKR50308.1"/>
    <property type="molecule type" value="Genomic_DNA"/>
</dbReference>
<proteinExistence type="predicted"/>
<dbReference type="AlphaFoldDB" id="A0A0G0RD26"/>